<evidence type="ECO:0000256" key="1">
    <source>
        <dbReference type="ARBA" id="ARBA00023015"/>
    </source>
</evidence>
<evidence type="ECO:0000259" key="4">
    <source>
        <dbReference type="PROSITE" id="PS01124"/>
    </source>
</evidence>
<evidence type="ECO:0000313" key="6">
    <source>
        <dbReference type="Proteomes" id="UP000323454"/>
    </source>
</evidence>
<feature type="domain" description="HTH araC/xylS-type" evidence="4">
    <location>
        <begin position="220"/>
        <end position="318"/>
    </location>
</feature>
<dbReference type="InterPro" id="IPR009057">
    <property type="entry name" value="Homeodomain-like_sf"/>
</dbReference>
<dbReference type="InterPro" id="IPR029062">
    <property type="entry name" value="Class_I_gatase-like"/>
</dbReference>
<dbReference type="PROSITE" id="PS00041">
    <property type="entry name" value="HTH_ARAC_FAMILY_1"/>
    <property type="match status" value="1"/>
</dbReference>
<dbReference type="PANTHER" id="PTHR43130:SF3">
    <property type="entry name" value="HTH-TYPE TRANSCRIPTIONAL REGULATOR RV1931C"/>
    <property type="match status" value="1"/>
</dbReference>
<keyword evidence="2" id="KW-0238">DNA-binding</keyword>
<dbReference type="OrthoDB" id="3660033at2"/>
<evidence type="ECO:0000256" key="3">
    <source>
        <dbReference type="ARBA" id="ARBA00023163"/>
    </source>
</evidence>
<reference evidence="5 6" key="1">
    <citation type="submission" date="2019-09" db="EMBL/GenBank/DDBJ databases">
        <title>Goodfellowia gen. nov., a new genus of the Pseudonocardineae related to Actinoalloteichus, containing Goodfellowia coeruleoviolacea gen. nov., comb. nov. gen. nov., comb. nov.</title>
        <authorList>
            <person name="Labeda D."/>
        </authorList>
    </citation>
    <scope>NUCLEOTIDE SEQUENCE [LARGE SCALE GENOMIC DNA]</scope>
    <source>
        <strain evidence="5 6">AN110305</strain>
    </source>
</reference>
<keyword evidence="6" id="KW-1185">Reference proteome</keyword>
<dbReference type="PANTHER" id="PTHR43130">
    <property type="entry name" value="ARAC-FAMILY TRANSCRIPTIONAL REGULATOR"/>
    <property type="match status" value="1"/>
</dbReference>
<comment type="caution">
    <text evidence="5">The sequence shown here is derived from an EMBL/GenBank/DDBJ whole genome shotgun (WGS) entry which is preliminary data.</text>
</comment>
<dbReference type="InterPro" id="IPR052158">
    <property type="entry name" value="INH-QAR"/>
</dbReference>
<dbReference type="Gene3D" id="3.40.50.880">
    <property type="match status" value="1"/>
</dbReference>
<dbReference type="GO" id="GO:0043565">
    <property type="term" value="F:sequence-specific DNA binding"/>
    <property type="evidence" value="ECO:0007669"/>
    <property type="project" value="InterPro"/>
</dbReference>
<organism evidence="5 6">
    <name type="scientific">Solihabitans fulvus</name>
    <dbReference type="NCBI Taxonomy" id="1892852"/>
    <lineage>
        <taxon>Bacteria</taxon>
        <taxon>Bacillati</taxon>
        <taxon>Actinomycetota</taxon>
        <taxon>Actinomycetes</taxon>
        <taxon>Pseudonocardiales</taxon>
        <taxon>Pseudonocardiaceae</taxon>
        <taxon>Solihabitans</taxon>
    </lineage>
</organism>
<dbReference type="PROSITE" id="PS01124">
    <property type="entry name" value="HTH_ARAC_FAMILY_2"/>
    <property type="match status" value="1"/>
</dbReference>
<accession>A0A5B2WVJ7</accession>
<dbReference type="InterPro" id="IPR018060">
    <property type="entry name" value="HTH_AraC"/>
</dbReference>
<dbReference type="SUPFAM" id="SSF52317">
    <property type="entry name" value="Class I glutamine amidotransferase-like"/>
    <property type="match status" value="1"/>
</dbReference>
<dbReference type="Proteomes" id="UP000323454">
    <property type="component" value="Unassembled WGS sequence"/>
</dbReference>
<keyword evidence="3" id="KW-0804">Transcription</keyword>
<dbReference type="InterPro" id="IPR018062">
    <property type="entry name" value="HTH_AraC-typ_CS"/>
</dbReference>
<reference evidence="5 6" key="2">
    <citation type="submission" date="2019-09" db="EMBL/GenBank/DDBJ databases">
        <authorList>
            <person name="Jin C."/>
        </authorList>
    </citation>
    <scope>NUCLEOTIDE SEQUENCE [LARGE SCALE GENOMIC DNA]</scope>
    <source>
        <strain evidence="5 6">AN110305</strain>
    </source>
</reference>
<dbReference type="SMART" id="SM00342">
    <property type="entry name" value="HTH_ARAC"/>
    <property type="match status" value="1"/>
</dbReference>
<dbReference type="SUPFAM" id="SSF46689">
    <property type="entry name" value="Homeodomain-like"/>
    <property type="match status" value="2"/>
</dbReference>
<dbReference type="RefSeq" id="WP_149853265.1">
    <property type="nucleotide sequence ID" value="NZ_VUOB01000061.1"/>
</dbReference>
<name>A0A5B2WVJ7_9PSEU</name>
<dbReference type="InterPro" id="IPR002818">
    <property type="entry name" value="DJ-1/PfpI"/>
</dbReference>
<evidence type="ECO:0000313" key="5">
    <source>
        <dbReference type="EMBL" id="KAA2254469.1"/>
    </source>
</evidence>
<evidence type="ECO:0000256" key="2">
    <source>
        <dbReference type="ARBA" id="ARBA00023125"/>
    </source>
</evidence>
<dbReference type="GO" id="GO:0003700">
    <property type="term" value="F:DNA-binding transcription factor activity"/>
    <property type="evidence" value="ECO:0007669"/>
    <property type="project" value="InterPro"/>
</dbReference>
<protein>
    <submittedName>
        <fullName evidence="5">GlxA family transcriptional regulator</fullName>
    </submittedName>
</protein>
<dbReference type="Pfam" id="PF01965">
    <property type="entry name" value="DJ-1_PfpI"/>
    <property type="match status" value="1"/>
</dbReference>
<sequence length="326" mass="34840">MQQTPRRVVIVGYEDAELLDIACPTDAMDAANRYGARPAYDLCLASLGQRPVRCVSGLTLAAQASLERLAGPIDTLIVAGGMGHEAAAANASLVAHIRRLARESRRVASVCSGATVLAATGLLDGRRATTHWMVADQFARTYPRVTVDPSPLYIRDGDVYTSAGVTSALDLTLALIEDDHGPDLARNVARVLVTYLHRPGNQAQVSMFIAGPTPEHHLVRALANHINSNLDGDLGTVALAARAGVSTRHLTRLFDAHVGTTPARYVRSSRVEAAAHLLVSTRLPLGAVARRCGFTTGETLRQAFLDHYDVAPSAYRSLHTRSGTAR</sequence>
<dbReference type="AlphaFoldDB" id="A0A5B2WVJ7"/>
<proteinExistence type="predicted"/>
<keyword evidence="1" id="KW-0805">Transcription regulation</keyword>
<dbReference type="EMBL" id="VUOB01000061">
    <property type="protein sequence ID" value="KAA2254469.1"/>
    <property type="molecule type" value="Genomic_DNA"/>
</dbReference>
<dbReference type="CDD" id="cd03137">
    <property type="entry name" value="GATase1_AraC_1"/>
    <property type="match status" value="1"/>
</dbReference>
<dbReference type="Gene3D" id="1.10.10.60">
    <property type="entry name" value="Homeodomain-like"/>
    <property type="match status" value="1"/>
</dbReference>
<dbReference type="Pfam" id="PF12833">
    <property type="entry name" value="HTH_18"/>
    <property type="match status" value="1"/>
</dbReference>
<gene>
    <name evidence="5" type="ORF">F0L68_30260</name>
</gene>